<feature type="compositionally biased region" description="Polar residues" evidence="1">
    <location>
        <begin position="103"/>
        <end position="112"/>
    </location>
</feature>
<sequence length="434" mass="48898">MSLPTTTFRTLSSPRLQRRLIAKPTTFLPFLYQTSTIQQCRTIHEAPNTPKSTSSPFSWLNEGQDAGEGLPPTIEEFAFHQQRPSTITETERKAFLKLYNNLGQNVPSNTNPTHDDAATSTEESENSEKPLETIFQNVIQNMSAKDKIILARAQRAKSLSLSKVVRSTAPGFYERIIDLNQDDAKRLEELQKSREEQYTRITEMMSATKTDTELWDILDREVFTLIRNLGLDGISAKKSKSKRKPRTKGEKTAETSSASTPLTDPESKDVRPDPSSLSIIGPNFSSLLVTAARQLCLEFPNSSLPLNLIPTIKSLGRGAYVLGASTLLYNELIRMAWIKHADLQYVEELIQDMDNGGVDFDENTLGMLDEMDLEGQQARHQKYGQLVAAVWSLDRFVGGWAKLERWRVIIKERLRSDALRNANSGRLARSMPTY</sequence>
<dbReference type="GO" id="GO:0005739">
    <property type="term" value="C:mitochondrion"/>
    <property type="evidence" value="ECO:0007669"/>
    <property type="project" value="InterPro"/>
</dbReference>
<proteinExistence type="predicted"/>
<reference evidence="3" key="1">
    <citation type="journal article" date="2020" name="Stud. Mycol.">
        <title>101 Dothideomycetes genomes: a test case for predicting lifestyles and emergence of pathogens.</title>
        <authorList>
            <person name="Haridas S."/>
            <person name="Albert R."/>
            <person name="Binder M."/>
            <person name="Bloem J."/>
            <person name="Labutti K."/>
            <person name="Salamov A."/>
            <person name="Andreopoulos B."/>
            <person name="Baker S."/>
            <person name="Barry K."/>
            <person name="Bills G."/>
            <person name="Bluhm B."/>
            <person name="Cannon C."/>
            <person name="Castanera R."/>
            <person name="Culley D."/>
            <person name="Daum C."/>
            <person name="Ezra D."/>
            <person name="Gonzalez J."/>
            <person name="Henrissat B."/>
            <person name="Kuo A."/>
            <person name="Liang C."/>
            <person name="Lipzen A."/>
            <person name="Lutzoni F."/>
            <person name="Magnuson J."/>
            <person name="Mondo S."/>
            <person name="Nolan M."/>
            <person name="Ohm R."/>
            <person name="Pangilinan J."/>
            <person name="Park H.-J."/>
            <person name="Ramirez L."/>
            <person name="Alfaro M."/>
            <person name="Sun H."/>
            <person name="Tritt A."/>
            <person name="Yoshinaga Y."/>
            <person name="Zwiers L.-H."/>
            <person name="Turgeon B."/>
            <person name="Goodwin S."/>
            <person name="Spatafora J."/>
            <person name="Crous P."/>
            <person name="Grigoriev I."/>
        </authorList>
    </citation>
    <scope>NUCLEOTIDE SEQUENCE</scope>
    <source>
        <strain evidence="3">CBS 269.34</strain>
    </source>
</reference>
<dbReference type="PANTHER" id="PTHR39468">
    <property type="entry name" value="CHROMOSOME 7, WHOLE GENOME SHOTGUN SEQUENCE"/>
    <property type="match status" value="1"/>
</dbReference>
<organism evidence="3 4">
    <name type="scientific">Lophium mytilinum</name>
    <dbReference type="NCBI Taxonomy" id="390894"/>
    <lineage>
        <taxon>Eukaryota</taxon>
        <taxon>Fungi</taxon>
        <taxon>Dikarya</taxon>
        <taxon>Ascomycota</taxon>
        <taxon>Pezizomycotina</taxon>
        <taxon>Dothideomycetes</taxon>
        <taxon>Pleosporomycetidae</taxon>
        <taxon>Mytilinidiales</taxon>
        <taxon>Mytilinidiaceae</taxon>
        <taxon>Lophium</taxon>
    </lineage>
</organism>
<evidence type="ECO:0000313" key="4">
    <source>
        <dbReference type="Proteomes" id="UP000799750"/>
    </source>
</evidence>
<dbReference type="PANTHER" id="PTHR39468:SF1">
    <property type="entry name" value="MTF2-LIKE C-TERMINAL DOMAIN-CONTAINING PROTEIN"/>
    <property type="match status" value="1"/>
</dbReference>
<evidence type="ECO:0000256" key="1">
    <source>
        <dbReference type="SAM" id="MobiDB-lite"/>
    </source>
</evidence>
<evidence type="ECO:0000259" key="2">
    <source>
        <dbReference type="Pfam" id="PF19189"/>
    </source>
</evidence>
<dbReference type="EMBL" id="MU004189">
    <property type="protein sequence ID" value="KAF2495210.1"/>
    <property type="molecule type" value="Genomic_DNA"/>
</dbReference>
<dbReference type="AlphaFoldDB" id="A0A6A6QTC4"/>
<feature type="domain" description="Mtf2-like C-terminal" evidence="2">
    <location>
        <begin position="195"/>
        <end position="394"/>
    </location>
</feature>
<accession>A0A6A6QTC4</accession>
<gene>
    <name evidence="3" type="ORF">BU16DRAFT_383584</name>
</gene>
<evidence type="ECO:0000313" key="3">
    <source>
        <dbReference type="EMBL" id="KAF2495210.1"/>
    </source>
</evidence>
<feature type="region of interest" description="Disordered" evidence="1">
    <location>
        <begin position="103"/>
        <end position="129"/>
    </location>
</feature>
<feature type="region of interest" description="Disordered" evidence="1">
    <location>
        <begin position="237"/>
        <end position="276"/>
    </location>
</feature>
<dbReference type="InterPro" id="IPR043837">
    <property type="entry name" value="Mtf2-like_C"/>
</dbReference>
<dbReference type="Pfam" id="PF19189">
    <property type="entry name" value="Mtf2"/>
    <property type="match status" value="1"/>
</dbReference>
<dbReference type="InterPro" id="IPR040009">
    <property type="entry name" value="Mtf2/C5D6.12-like"/>
</dbReference>
<protein>
    <recommendedName>
        <fullName evidence="2">Mtf2-like C-terminal domain-containing protein</fullName>
    </recommendedName>
</protein>
<feature type="compositionally biased region" description="Basic residues" evidence="1">
    <location>
        <begin position="237"/>
        <end position="246"/>
    </location>
</feature>
<dbReference type="OrthoDB" id="2444174at2759"/>
<dbReference type="Proteomes" id="UP000799750">
    <property type="component" value="Unassembled WGS sequence"/>
</dbReference>
<keyword evidence="4" id="KW-1185">Reference proteome</keyword>
<name>A0A6A6QTC4_9PEZI</name>